<reference evidence="8" key="1">
    <citation type="submission" date="2020-05" db="EMBL/GenBank/DDBJ databases">
        <title>Mycena genomes resolve the evolution of fungal bioluminescence.</title>
        <authorList>
            <person name="Tsai I.J."/>
        </authorList>
    </citation>
    <scope>NUCLEOTIDE SEQUENCE</scope>
    <source>
        <strain evidence="8">CCC161011</strain>
    </source>
</reference>
<evidence type="ECO:0000256" key="2">
    <source>
        <dbReference type="ARBA" id="ARBA00022692"/>
    </source>
</evidence>
<dbReference type="GO" id="GO:0016020">
    <property type="term" value="C:membrane"/>
    <property type="evidence" value="ECO:0007669"/>
    <property type="project" value="UniProtKB-SubCell"/>
</dbReference>
<comment type="subcellular location">
    <subcellularLocation>
        <location evidence="1">Membrane</location>
        <topology evidence="1">Single-pass membrane protein</topology>
    </subcellularLocation>
</comment>
<accession>A0A8H6X7A9</accession>
<evidence type="ECO:0000313" key="9">
    <source>
        <dbReference type="Proteomes" id="UP000620124"/>
    </source>
</evidence>
<feature type="region of interest" description="Disordered" evidence="6">
    <location>
        <begin position="330"/>
        <end position="352"/>
    </location>
</feature>
<evidence type="ECO:0000256" key="4">
    <source>
        <dbReference type="ARBA" id="ARBA00023136"/>
    </source>
</evidence>
<feature type="compositionally biased region" description="Polar residues" evidence="6">
    <location>
        <begin position="287"/>
        <end position="305"/>
    </location>
</feature>
<feature type="coiled-coil region" evidence="5">
    <location>
        <begin position="358"/>
        <end position="385"/>
    </location>
</feature>
<dbReference type="EMBL" id="JACAZI010000024">
    <property type="protein sequence ID" value="KAF7335753.1"/>
    <property type="molecule type" value="Genomic_DNA"/>
</dbReference>
<evidence type="ECO:0000256" key="1">
    <source>
        <dbReference type="ARBA" id="ARBA00004167"/>
    </source>
</evidence>
<dbReference type="Proteomes" id="UP000620124">
    <property type="component" value="Unassembled WGS sequence"/>
</dbReference>
<gene>
    <name evidence="8" type="ORF">MVEN_02231000</name>
</gene>
<dbReference type="PANTHER" id="PTHR15549:SF26">
    <property type="entry name" value="AXIAL BUDDING PATTERN PROTEIN 2-RELATED"/>
    <property type="match status" value="1"/>
</dbReference>
<dbReference type="InterPro" id="IPR051694">
    <property type="entry name" value="Immunoregulatory_rcpt-like"/>
</dbReference>
<keyword evidence="4 7" id="KW-0472">Membrane</keyword>
<comment type="caution">
    <text evidence="8">The sequence shown here is derived from an EMBL/GenBank/DDBJ whole genome shotgun (WGS) entry which is preliminary data.</text>
</comment>
<evidence type="ECO:0000256" key="7">
    <source>
        <dbReference type="SAM" id="Phobius"/>
    </source>
</evidence>
<name>A0A8H6X7A9_9AGAR</name>
<keyword evidence="3 7" id="KW-1133">Transmembrane helix</keyword>
<evidence type="ECO:0000256" key="5">
    <source>
        <dbReference type="SAM" id="Coils"/>
    </source>
</evidence>
<organism evidence="8 9">
    <name type="scientific">Mycena venus</name>
    <dbReference type="NCBI Taxonomy" id="2733690"/>
    <lineage>
        <taxon>Eukaryota</taxon>
        <taxon>Fungi</taxon>
        <taxon>Dikarya</taxon>
        <taxon>Basidiomycota</taxon>
        <taxon>Agaricomycotina</taxon>
        <taxon>Agaricomycetes</taxon>
        <taxon>Agaricomycetidae</taxon>
        <taxon>Agaricales</taxon>
        <taxon>Marasmiineae</taxon>
        <taxon>Mycenaceae</taxon>
        <taxon>Mycena</taxon>
    </lineage>
</organism>
<evidence type="ECO:0000313" key="8">
    <source>
        <dbReference type="EMBL" id="KAF7335753.1"/>
    </source>
</evidence>
<dbReference type="PANTHER" id="PTHR15549">
    <property type="entry name" value="PAIRED IMMUNOGLOBULIN-LIKE TYPE 2 RECEPTOR"/>
    <property type="match status" value="1"/>
</dbReference>
<dbReference type="GO" id="GO:0071944">
    <property type="term" value="C:cell periphery"/>
    <property type="evidence" value="ECO:0007669"/>
    <property type="project" value="UniProtKB-ARBA"/>
</dbReference>
<feature type="region of interest" description="Disordered" evidence="6">
    <location>
        <begin position="286"/>
        <end position="305"/>
    </location>
</feature>
<keyword evidence="9" id="KW-1185">Reference proteome</keyword>
<sequence>MVLVNGDEKRNFDAPAVSPSRSACWSSSFPFFKFSAFFFLFADRRATPAENGHTLAGHHLWYLLPSATITYKSEAADPKGNLTFWLGHLGGVGGFFDLEDNVLPSTTPTKLQVDFFDETGDGEQWAVSAGLSADGVDGMFAFSDPVVIAPASSSSSSASASATSASNLGVSSTSPATSSTSPTNTSAPANVSPSPSASLASSTTKSSPSVGLIVGVTFGATAVLIILLLFAFLYFRKVRRRRHMGLEPRPPIEPAFVSQSAFATSHAGTSFGSDSLAPKIEPFMPTPTVSVSRTPSDSAPTTLSSKAAQVRQEYLMNQMRAVQWQLQALQGAGGPTSPTNTSEGSASVPGSELDSVGLAQARLQNEALQQRIQALEEQLQSHWALGLSDEPPPGYLE</sequence>
<protein>
    <submittedName>
        <fullName evidence="8">F-box domain-containing protein</fullName>
    </submittedName>
</protein>
<keyword evidence="5" id="KW-0175">Coiled coil</keyword>
<feature type="region of interest" description="Disordered" evidence="6">
    <location>
        <begin position="164"/>
        <end position="207"/>
    </location>
</feature>
<evidence type="ECO:0000256" key="3">
    <source>
        <dbReference type="ARBA" id="ARBA00022989"/>
    </source>
</evidence>
<keyword evidence="2 7" id="KW-0812">Transmembrane</keyword>
<dbReference type="OrthoDB" id="3061387at2759"/>
<proteinExistence type="predicted"/>
<dbReference type="AlphaFoldDB" id="A0A8H6X7A9"/>
<evidence type="ECO:0000256" key="6">
    <source>
        <dbReference type="SAM" id="MobiDB-lite"/>
    </source>
</evidence>
<feature type="compositionally biased region" description="Polar residues" evidence="6">
    <location>
        <begin position="336"/>
        <end position="345"/>
    </location>
</feature>
<feature type="transmembrane region" description="Helical" evidence="7">
    <location>
        <begin position="210"/>
        <end position="235"/>
    </location>
</feature>